<keyword evidence="2" id="KW-0274">FAD</keyword>
<dbReference type="InterPro" id="IPR050982">
    <property type="entry name" value="Auxin_biosynth/cation_transpt"/>
</dbReference>
<dbReference type="SUPFAM" id="SSF51905">
    <property type="entry name" value="FAD/NAD(P)-binding domain"/>
    <property type="match status" value="1"/>
</dbReference>
<dbReference type="InterPro" id="IPR036291">
    <property type="entry name" value="NAD(P)-bd_dom_sf"/>
</dbReference>
<evidence type="ECO:0000313" key="5">
    <source>
        <dbReference type="Proteomes" id="UP000803884"/>
    </source>
</evidence>
<dbReference type="AlphaFoldDB" id="A0AB34KKU6"/>
<dbReference type="GO" id="GO:0004499">
    <property type="term" value="F:N,N-dimethylaniline monooxygenase activity"/>
    <property type="evidence" value="ECO:0007669"/>
    <property type="project" value="InterPro"/>
</dbReference>
<accession>A0AB34KKU6</accession>
<evidence type="ECO:0000256" key="2">
    <source>
        <dbReference type="ARBA" id="ARBA00022827"/>
    </source>
</evidence>
<comment type="caution">
    <text evidence="4">The sequence shown here is derived from an EMBL/GenBank/DDBJ whole genome shotgun (WGS) entry which is preliminary data.</text>
</comment>
<dbReference type="EMBL" id="JAAQHG020000026">
    <property type="protein sequence ID" value="KAL1584377.1"/>
    <property type="molecule type" value="Genomic_DNA"/>
</dbReference>
<dbReference type="PANTHER" id="PTHR43539:SF24">
    <property type="entry name" value="FAD_NAD(P)-BINDING DOMAIN-CONTAINING PROTEIN-RELATED"/>
    <property type="match status" value="1"/>
</dbReference>
<evidence type="ECO:0000256" key="1">
    <source>
        <dbReference type="ARBA" id="ARBA00022630"/>
    </source>
</evidence>
<proteinExistence type="predicted"/>
<keyword evidence="5" id="KW-1185">Reference proteome</keyword>
<dbReference type="PANTHER" id="PTHR43539">
    <property type="entry name" value="FLAVIN-BINDING MONOOXYGENASE-LIKE PROTEIN (AFU_ORTHOLOGUE AFUA_4G09220)"/>
    <property type="match status" value="1"/>
</dbReference>
<dbReference type="GeneID" id="96007716"/>
<evidence type="ECO:0000256" key="3">
    <source>
        <dbReference type="ARBA" id="ARBA00023002"/>
    </source>
</evidence>
<evidence type="ECO:0000313" key="4">
    <source>
        <dbReference type="EMBL" id="KAL1584377.1"/>
    </source>
</evidence>
<dbReference type="InterPro" id="IPR032710">
    <property type="entry name" value="NTF2-like_dom_sf"/>
</dbReference>
<dbReference type="Pfam" id="PF00743">
    <property type="entry name" value="FMO-like"/>
    <property type="match status" value="1"/>
</dbReference>
<keyword evidence="1" id="KW-0285">Flavoprotein</keyword>
<dbReference type="PRINTS" id="PR00411">
    <property type="entry name" value="PNDRDTASEI"/>
</dbReference>
<name>A0AB34KKU6_9PEZI</name>
<sequence>MATPTVASIHDVSLPKFCKTGATLSVKEVTSPEVIAHKWLASFEAALSSGNASSLSSVIHEDGWWRDHLALDWEFHTRRGIAGIIDLLEPRIAKVGFRNLKAYESGQFAPRKETPIEDLEWVETMFSFETSVGTGKGMVRLVCLPSGQWKAHMIYTALQELHAAREIAGHLRPHGGNSSLKGGAAEGNWYERRERQKEFLDDQPAVLIVGVGQAGLNLGARLQALGLSVLIVDKNERVGDNWRHRYRTLVTHDPVHLTHMAFMKFPENWPLFTPKDKLADWFEIYASAMELNIWMRSSIKSAHFSDKTQTWTVDVTRGDGSSRLMKPSHVVFCTGHSGEPRIPSFPGQDSFKGTVYHGSKHKGATFHGDVAGKRVVVVGTGNSGHDIAQNYCENGAEVTMLQRRGTYVLSAKKGLLMMNEGLYDESGPPTEDADIFGQSLPLPVQFALNVGVTERIAQAEKESLDGLRKAGFNFDAGHDGSGIYRKYITRGGGYYIDVGASQLIIDGKIKMAQSPEGIKGFTENALDLADGRELQADVVVLATGYDSMNTTLRKAMGDKVADRCREVWDLDEEGEVNAMWRPCGHPKLWFMGGNLALCRIYSKFLALQIKAHEEGLVHQVRDEAHGSG</sequence>
<protein>
    <recommendedName>
        <fullName evidence="6">Flavin-containing monooxygenase</fullName>
    </recommendedName>
</protein>
<dbReference type="GO" id="GO:0050661">
    <property type="term" value="F:NADP binding"/>
    <property type="evidence" value="ECO:0007669"/>
    <property type="project" value="InterPro"/>
</dbReference>
<reference evidence="4 5" key="1">
    <citation type="journal article" date="2020" name="Microbiol. Resour. Announc.">
        <title>Draft Genome Sequence of a Cladosporium Species Isolated from the Mesophotic Ascidian Didemnum maculosum.</title>
        <authorList>
            <person name="Gioti A."/>
            <person name="Siaperas R."/>
            <person name="Nikolaivits E."/>
            <person name="Le Goff G."/>
            <person name="Ouazzani J."/>
            <person name="Kotoulas G."/>
            <person name="Topakas E."/>
        </authorList>
    </citation>
    <scope>NUCLEOTIDE SEQUENCE [LARGE SCALE GENOMIC DNA]</scope>
    <source>
        <strain evidence="4 5">TM138-S3</strain>
    </source>
</reference>
<gene>
    <name evidence="4" type="ORF">WHR41_06273</name>
</gene>
<keyword evidence="3" id="KW-0560">Oxidoreductase</keyword>
<organism evidence="4 5">
    <name type="scientific">Cladosporium halotolerans</name>
    <dbReference type="NCBI Taxonomy" id="1052096"/>
    <lineage>
        <taxon>Eukaryota</taxon>
        <taxon>Fungi</taxon>
        <taxon>Dikarya</taxon>
        <taxon>Ascomycota</taxon>
        <taxon>Pezizomycotina</taxon>
        <taxon>Dothideomycetes</taxon>
        <taxon>Dothideomycetidae</taxon>
        <taxon>Cladosporiales</taxon>
        <taxon>Cladosporiaceae</taxon>
        <taxon>Cladosporium</taxon>
    </lineage>
</organism>
<dbReference type="Gene3D" id="3.50.50.60">
    <property type="entry name" value="FAD/NAD(P)-binding domain"/>
    <property type="match status" value="1"/>
</dbReference>
<dbReference type="RefSeq" id="XP_069227483.1">
    <property type="nucleotide sequence ID" value="XM_069374878.1"/>
</dbReference>
<dbReference type="GO" id="GO:0050660">
    <property type="term" value="F:flavin adenine dinucleotide binding"/>
    <property type="evidence" value="ECO:0007669"/>
    <property type="project" value="InterPro"/>
</dbReference>
<dbReference type="Proteomes" id="UP000803884">
    <property type="component" value="Unassembled WGS sequence"/>
</dbReference>
<dbReference type="InterPro" id="IPR036188">
    <property type="entry name" value="FAD/NAD-bd_sf"/>
</dbReference>
<dbReference type="SUPFAM" id="SSF51735">
    <property type="entry name" value="NAD(P)-binding Rossmann-fold domains"/>
    <property type="match status" value="1"/>
</dbReference>
<dbReference type="SUPFAM" id="SSF54427">
    <property type="entry name" value="NTF2-like"/>
    <property type="match status" value="1"/>
</dbReference>
<dbReference type="InterPro" id="IPR020946">
    <property type="entry name" value="Flavin_mOase-like"/>
</dbReference>
<evidence type="ECO:0008006" key="6">
    <source>
        <dbReference type="Google" id="ProtNLM"/>
    </source>
</evidence>